<evidence type="ECO:0008006" key="4">
    <source>
        <dbReference type="Google" id="ProtNLM"/>
    </source>
</evidence>
<evidence type="ECO:0000313" key="3">
    <source>
        <dbReference type="Proteomes" id="UP000280668"/>
    </source>
</evidence>
<keyword evidence="3" id="KW-1185">Reference proteome</keyword>
<gene>
    <name evidence="2" type="ORF">EDD31_2178</name>
</gene>
<feature type="transmembrane region" description="Helical" evidence="1">
    <location>
        <begin position="83"/>
        <end position="102"/>
    </location>
</feature>
<organism evidence="2 3">
    <name type="scientific">Bogoriella caseilytica</name>
    <dbReference type="NCBI Taxonomy" id="56055"/>
    <lineage>
        <taxon>Bacteria</taxon>
        <taxon>Bacillati</taxon>
        <taxon>Actinomycetota</taxon>
        <taxon>Actinomycetes</taxon>
        <taxon>Micrococcales</taxon>
        <taxon>Bogoriellaceae</taxon>
        <taxon>Bogoriella</taxon>
    </lineage>
</organism>
<accession>A0A3N2BEW4</accession>
<protein>
    <recommendedName>
        <fullName evidence="4">ATP synthase protein I</fullName>
    </recommendedName>
</protein>
<keyword evidence="1" id="KW-1133">Transmembrane helix</keyword>
<proteinExistence type="predicted"/>
<dbReference type="EMBL" id="RKHK01000001">
    <property type="protein sequence ID" value="ROR73789.1"/>
    <property type="molecule type" value="Genomic_DNA"/>
</dbReference>
<reference evidence="2 3" key="1">
    <citation type="submission" date="2018-11" db="EMBL/GenBank/DDBJ databases">
        <title>Sequencing the genomes of 1000 actinobacteria strains.</title>
        <authorList>
            <person name="Klenk H.-P."/>
        </authorList>
    </citation>
    <scope>NUCLEOTIDE SEQUENCE [LARGE SCALE GENOMIC DNA]</scope>
    <source>
        <strain evidence="2 3">DSM 11294</strain>
    </source>
</reference>
<comment type="caution">
    <text evidence="2">The sequence shown here is derived from an EMBL/GenBank/DDBJ whole genome shotgun (WGS) entry which is preliminary data.</text>
</comment>
<name>A0A3N2BEW4_9MICO</name>
<dbReference type="RefSeq" id="WP_123304168.1">
    <property type="nucleotide sequence ID" value="NZ_RKHK01000001.1"/>
</dbReference>
<keyword evidence="1" id="KW-0812">Transmembrane</keyword>
<dbReference type="Proteomes" id="UP000280668">
    <property type="component" value="Unassembled WGS sequence"/>
</dbReference>
<evidence type="ECO:0000313" key="2">
    <source>
        <dbReference type="EMBL" id="ROR73789.1"/>
    </source>
</evidence>
<keyword evidence="1" id="KW-0472">Membrane</keyword>
<evidence type="ECO:0000256" key="1">
    <source>
        <dbReference type="SAM" id="Phobius"/>
    </source>
</evidence>
<feature type="transmembrane region" description="Helical" evidence="1">
    <location>
        <begin position="49"/>
        <end position="71"/>
    </location>
</feature>
<dbReference type="AlphaFoldDB" id="A0A3N2BEW4"/>
<sequence length="147" mass="15191">MTMAFDEQSNQAVRRAFARYFRLSALFAVALAVLGGAVAGVIAGWPGVWGMLIGAALTAAFVAVTGTAGYLSADRSMGFTTAVVLGGPLVKILIAAVVLLLLRDLDFFSTPALLVALLLGLVVPLAFEAQALTSARVGYVDTGKRST</sequence>
<feature type="transmembrane region" description="Helical" evidence="1">
    <location>
        <begin position="108"/>
        <end position="127"/>
    </location>
</feature>